<dbReference type="eggNOG" id="COG2963">
    <property type="taxonomic scope" value="Bacteria"/>
</dbReference>
<accession>A0A0A0HJV6</accession>
<dbReference type="Proteomes" id="UP000030021">
    <property type="component" value="Unassembled WGS sequence"/>
</dbReference>
<gene>
    <name evidence="1" type="ORF">rosmuc_02194</name>
</gene>
<name>A0A0A0HJV6_9RHOB</name>
<protein>
    <submittedName>
        <fullName evidence="1">Uncharacterized protein</fullName>
    </submittedName>
</protein>
<dbReference type="STRING" id="215743.ROSMUCSMR3_02819"/>
<evidence type="ECO:0000313" key="1">
    <source>
        <dbReference type="EMBL" id="KGM87460.1"/>
    </source>
</evidence>
<proteinExistence type="predicted"/>
<dbReference type="OrthoDB" id="9803878at2"/>
<sequence>MYSYEERMRAVELYIKLGKCLRAAIRELGYPTKDALKGWYGEYERRQDLAIRSMPRPPKFSAAQKQIALEHYPSQRRCISSTLRALGYPGRATLTAWVREAFEWLAGTATHQASNDV</sequence>
<comment type="caution">
    <text evidence="1">The sequence shown here is derived from an EMBL/GenBank/DDBJ whole genome shotgun (WGS) entry which is preliminary data.</text>
</comment>
<dbReference type="AlphaFoldDB" id="A0A0A0HJV6"/>
<organism evidence="1 2">
    <name type="scientific">Roseovarius mucosus DSM 17069</name>
    <dbReference type="NCBI Taxonomy" id="1288298"/>
    <lineage>
        <taxon>Bacteria</taxon>
        <taxon>Pseudomonadati</taxon>
        <taxon>Pseudomonadota</taxon>
        <taxon>Alphaproteobacteria</taxon>
        <taxon>Rhodobacterales</taxon>
        <taxon>Roseobacteraceae</taxon>
        <taxon>Roseovarius</taxon>
    </lineage>
</organism>
<reference evidence="1 2" key="1">
    <citation type="submission" date="2013-01" db="EMBL/GenBank/DDBJ databases">
        <authorList>
            <person name="Fiebig A."/>
            <person name="Goeker M."/>
            <person name="Klenk H.-P.P."/>
        </authorList>
    </citation>
    <scope>NUCLEOTIDE SEQUENCE [LARGE SCALE GENOMIC DNA]</scope>
    <source>
        <strain evidence="1 2">DSM 17069</strain>
    </source>
</reference>
<dbReference type="HOGENOM" id="CLU_112847_1_0_5"/>
<dbReference type="EMBL" id="AONH01000013">
    <property type="protein sequence ID" value="KGM87460.1"/>
    <property type="molecule type" value="Genomic_DNA"/>
</dbReference>
<evidence type="ECO:0000313" key="2">
    <source>
        <dbReference type="Proteomes" id="UP000030021"/>
    </source>
</evidence>